<dbReference type="InterPro" id="IPR059179">
    <property type="entry name" value="MLKL-like_MCAfunc"/>
</dbReference>
<dbReference type="Gene3D" id="3.40.50.300">
    <property type="entry name" value="P-loop containing nucleotide triphosphate hydrolases"/>
    <property type="match status" value="1"/>
</dbReference>
<dbReference type="InterPro" id="IPR036537">
    <property type="entry name" value="Adaptor_Cbl_N_dom_sf"/>
</dbReference>
<dbReference type="SUPFAM" id="SSF52540">
    <property type="entry name" value="P-loop containing nucleoside triphosphate hydrolases"/>
    <property type="match status" value="1"/>
</dbReference>
<dbReference type="EMBL" id="JARKIB010000039">
    <property type="protein sequence ID" value="KAJ7759613.1"/>
    <property type="molecule type" value="Genomic_DNA"/>
</dbReference>
<keyword evidence="3" id="KW-1185">Reference proteome</keyword>
<proteinExistence type="predicted"/>
<dbReference type="SUPFAM" id="SSF48452">
    <property type="entry name" value="TPR-like"/>
    <property type="match status" value="2"/>
</dbReference>
<evidence type="ECO:0000313" key="3">
    <source>
        <dbReference type="Proteomes" id="UP001215598"/>
    </source>
</evidence>
<dbReference type="GO" id="GO:0007166">
    <property type="term" value="P:cell surface receptor signaling pathway"/>
    <property type="evidence" value="ECO:0007669"/>
    <property type="project" value="InterPro"/>
</dbReference>
<reference evidence="2" key="1">
    <citation type="submission" date="2023-03" db="EMBL/GenBank/DDBJ databases">
        <title>Massive genome expansion in bonnet fungi (Mycena s.s.) driven by repeated elements and novel gene families across ecological guilds.</title>
        <authorList>
            <consortium name="Lawrence Berkeley National Laboratory"/>
            <person name="Harder C.B."/>
            <person name="Miyauchi S."/>
            <person name="Viragh M."/>
            <person name="Kuo A."/>
            <person name="Thoen E."/>
            <person name="Andreopoulos B."/>
            <person name="Lu D."/>
            <person name="Skrede I."/>
            <person name="Drula E."/>
            <person name="Henrissat B."/>
            <person name="Morin E."/>
            <person name="Kohler A."/>
            <person name="Barry K."/>
            <person name="LaButti K."/>
            <person name="Morin E."/>
            <person name="Salamov A."/>
            <person name="Lipzen A."/>
            <person name="Mereny Z."/>
            <person name="Hegedus B."/>
            <person name="Baldrian P."/>
            <person name="Stursova M."/>
            <person name="Weitz H."/>
            <person name="Taylor A."/>
            <person name="Grigoriev I.V."/>
            <person name="Nagy L.G."/>
            <person name="Martin F."/>
            <person name="Kauserud H."/>
        </authorList>
    </citation>
    <scope>NUCLEOTIDE SEQUENCE</scope>
    <source>
        <strain evidence="2">CBHHK182m</strain>
    </source>
</reference>
<evidence type="ECO:0000259" key="1">
    <source>
        <dbReference type="Pfam" id="PF20703"/>
    </source>
</evidence>
<dbReference type="CDD" id="cd21037">
    <property type="entry name" value="MLKL_NTD"/>
    <property type="match status" value="1"/>
</dbReference>
<dbReference type="InterPro" id="IPR011990">
    <property type="entry name" value="TPR-like_helical_dom_sf"/>
</dbReference>
<dbReference type="AlphaFoldDB" id="A0AAD7JBI4"/>
<gene>
    <name evidence="2" type="ORF">B0H16DRAFT_1689004</name>
</gene>
<name>A0AAD7JBI4_9AGAR</name>
<dbReference type="PANTHER" id="PTHR47691">
    <property type="entry name" value="REGULATOR-RELATED"/>
    <property type="match status" value="1"/>
</dbReference>
<dbReference type="InterPro" id="IPR049052">
    <property type="entry name" value="nSTAND1"/>
</dbReference>
<organism evidence="2 3">
    <name type="scientific">Mycena metata</name>
    <dbReference type="NCBI Taxonomy" id="1033252"/>
    <lineage>
        <taxon>Eukaryota</taxon>
        <taxon>Fungi</taxon>
        <taxon>Dikarya</taxon>
        <taxon>Basidiomycota</taxon>
        <taxon>Agaricomycotina</taxon>
        <taxon>Agaricomycetes</taxon>
        <taxon>Agaricomycetidae</taxon>
        <taxon>Agaricales</taxon>
        <taxon>Marasmiineae</taxon>
        <taxon>Mycenaceae</taxon>
        <taxon>Mycena</taxon>
    </lineage>
</organism>
<dbReference type="PANTHER" id="PTHR47691:SF3">
    <property type="entry name" value="HTH-TYPE TRANSCRIPTIONAL REGULATOR RV0890C-RELATED"/>
    <property type="match status" value="1"/>
</dbReference>
<dbReference type="Pfam" id="PF20703">
    <property type="entry name" value="nSTAND1"/>
    <property type="match status" value="1"/>
</dbReference>
<protein>
    <recommendedName>
        <fullName evidence="1">Novel STAND NTPase 1 domain-containing protein</fullName>
    </recommendedName>
</protein>
<dbReference type="InterPro" id="IPR027417">
    <property type="entry name" value="P-loop_NTPase"/>
</dbReference>
<feature type="domain" description="Novel STAND NTPase 1" evidence="1">
    <location>
        <begin position="206"/>
        <end position="338"/>
    </location>
</feature>
<comment type="caution">
    <text evidence="2">The sequence shown here is derived from an EMBL/GenBank/DDBJ whole genome shotgun (WGS) entry which is preliminary data.</text>
</comment>
<accession>A0AAD7JBI4</accession>
<sequence>MPRRLTEVRLNDIVTCLTITVNTLDVFVNIVKISGLEAISNTTQSLLEVVQNIKQNKAECTELMKRTHELLNAIIGVYIMSDTGTDLAPGTLGQIAQFIHTLHKIHTFVEAQQGGSKVRKFFRQGELGGLLKECKAGLQQGFDFFQIKSSGIMSSARDMEEQTRIRHQEVLNMIETLSDSDSVSFISNIYSGTHASSNSISMLPAEPKIFHGRESELANILKHFSQGTPRIAILGAGGMGKTSLAGAVLHHKEITTKYQGNQFFVTCDTAPSKAKLAGLIGAHLGMKPAKDLTHAVLHHFSLGPPTLLILDNLETVWEPAQSRNEVEEFLSLLTDIPSLALISKITLRGAERPFKVQWTRPFLIPLEPLSQEAARKMFFDIADDGHSMEEVDQVLGLTNNMPLSISLLAHAVDVEGCAAILLRWHKDQTSVISQGYDRRSNLELSILLSLASPRIASMPHSQELLSLLSILPDGLSDAELKQSNFPIQDILDCKRALLRTALAYTDDHKRLKALVPIREYMKKFLPPTDEIIRPLLKHFQELLELFKAEGGKQSTAFCIERLTANYTNMLNIIQNGLQPGHPDLTDSIYCTSDLNRFSERTGRGIIPLMDEVITVLPHSEDHHVKAYFNTRLFDSQKSQAITDPEAKIAQTFEYFNNFNDPDLKCMCNLDIPTALKYRQMALNWAQAQGNIRRQSEALFGLSMTKWSTGSYAAGQAYAQEMQRLANISGNLQGEARGLLSEAICCIALGDYRESLGLLTRARSLLELCGLSQGDINYTVMNCQAEVHKHKSEYDQACTIHKQLQQNYQGVQLLYYEGLSLLNIAGVEVPMGVSYNLIEEKIHASKAIFGKTGHKKFLAECDATQADLNLREGDMSSALFCKCLKSSWGRFREVVSHCLERLADITQWAAHHDPSWSVIFLAHSLKSKEKLGIHKALQFIGDVHLVENDELTAVSLFTIALEGFTYMDVHHSRAECMIRLGDLAKRNGDALKALELWETARPLFERSSQAKRVQDIAKRIGGISEEVKEQHQKGLACLAELNVLAGKVEEVAFSDAERVD</sequence>
<dbReference type="Gene3D" id="1.25.40.10">
    <property type="entry name" value="Tetratricopeptide repeat domain"/>
    <property type="match status" value="2"/>
</dbReference>
<evidence type="ECO:0000313" key="2">
    <source>
        <dbReference type="EMBL" id="KAJ7759613.1"/>
    </source>
</evidence>
<dbReference type="Proteomes" id="UP001215598">
    <property type="component" value="Unassembled WGS sequence"/>
</dbReference>
<dbReference type="Gene3D" id="1.20.930.20">
    <property type="entry name" value="Adaptor protein Cbl, N-terminal domain"/>
    <property type="match status" value="1"/>
</dbReference>